<dbReference type="Proteomes" id="UP001172386">
    <property type="component" value="Unassembled WGS sequence"/>
</dbReference>
<evidence type="ECO:0000313" key="2">
    <source>
        <dbReference type="Proteomes" id="UP001172386"/>
    </source>
</evidence>
<reference evidence="1" key="1">
    <citation type="submission" date="2022-10" db="EMBL/GenBank/DDBJ databases">
        <title>Culturing micro-colonial fungi from biological soil crusts in the Mojave desert and describing Neophaeococcomyces mojavensis, and introducing the new genera and species Taxawa tesnikishii.</title>
        <authorList>
            <person name="Kurbessoian T."/>
            <person name="Stajich J.E."/>
        </authorList>
    </citation>
    <scope>NUCLEOTIDE SEQUENCE</scope>
    <source>
        <strain evidence="1">JES_112</strain>
    </source>
</reference>
<organism evidence="1 2">
    <name type="scientific">Neophaeococcomyces mojaviensis</name>
    <dbReference type="NCBI Taxonomy" id="3383035"/>
    <lineage>
        <taxon>Eukaryota</taxon>
        <taxon>Fungi</taxon>
        <taxon>Dikarya</taxon>
        <taxon>Ascomycota</taxon>
        <taxon>Pezizomycotina</taxon>
        <taxon>Eurotiomycetes</taxon>
        <taxon>Chaetothyriomycetidae</taxon>
        <taxon>Chaetothyriales</taxon>
        <taxon>Chaetothyriales incertae sedis</taxon>
        <taxon>Neophaeococcomyces</taxon>
    </lineage>
</organism>
<accession>A0ACC3A2X6</accession>
<protein>
    <submittedName>
        <fullName evidence="1">Uncharacterized protein</fullName>
    </submittedName>
</protein>
<dbReference type="EMBL" id="JAPDRQ010000117">
    <property type="protein sequence ID" value="KAJ9654574.1"/>
    <property type="molecule type" value="Genomic_DNA"/>
</dbReference>
<evidence type="ECO:0000313" key="1">
    <source>
        <dbReference type="EMBL" id="KAJ9654574.1"/>
    </source>
</evidence>
<comment type="caution">
    <text evidence="1">The sequence shown here is derived from an EMBL/GenBank/DDBJ whole genome shotgun (WGS) entry which is preliminary data.</text>
</comment>
<proteinExistence type="predicted"/>
<gene>
    <name evidence="1" type="ORF">H2198_006389</name>
</gene>
<keyword evidence="2" id="KW-1185">Reference proteome</keyword>
<name>A0ACC3A2X6_9EURO</name>
<sequence>MVQVDYLSIGQVSAVIAAAIFAGMFPLQALLPIRSTAVTWSVLNRALHSSWWPTILRSDSAANPFVQTSVTAAVNFELAITILVSVTAVVTPLGLYDAVVPTSTTALEPFSYTPDLSPMGYGTPPRSNLGFSRICGADLFILCPGANFTAIFNQNQTQIYVPNGYNTSVPSTHMEVYNSGLRTMNKSVSSIADIQWRTYSIEQEIPRPGGFFNNGSEYLVGDYRQLTSLILDGTVTLVEGLLVNTATGGVGFRNHSIPPTSHYGSTWTEDILFVEPETECVDTNLTLDFPVPSVPIERPFVAYDIVMTDHGGFVDLDPEYEWFHINNTQEDADLRGRAYKAAWLNNALSMIYMNITDSKLHKDRLKYVNSTIGKKYPISTTSDMSFNGSIFSTTLGAISTSSLYGRYLNVPPSEDYLNSSTYYSPVYPNPYGITSDNFTTPEAHPSAIMCAGAGGKDIANISNLGVACGLIYGTPRPSEGDPNPFRSPRAREMYSQPIYSCASAAKASIKEVTFRYNGTGGLSGLAVVNIVDKQYSKHEDKPLWGVEDSGLMYRDVEPLWGLVDSEFEGRPNISTLRKESLYLPGWCDFTTVPYDSLQNLPGVSFHLDALSAAYSLGALSSGMMDYTGQTNSAMYRKWAELSKSAQEAAQIINLIWTDMVANAIVGTRGWASDAFDTSGMAEPNGMASNVQPIYLYERRVQYKILYAIPAFILLGVILATCIATLVLLVTKRTGLTKMKTLLDRTSLGRNLTTLLYPDVCSQDTPRKVWMDRDAQKMITISSRGAEIAEITADEEDASKLRVPINSALAEPD</sequence>